<evidence type="ECO:0000313" key="2">
    <source>
        <dbReference type="EMBL" id="KKK55013.1"/>
    </source>
</evidence>
<dbReference type="EMBL" id="LAZR01065702">
    <property type="protein sequence ID" value="KKK55013.1"/>
    <property type="molecule type" value="Genomic_DNA"/>
</dbReference>
<name>A0A0F8WEQ4_9ZZZZ</name>
<feature type="non-terminal residue" evidence="2">
    <location>
        <position position="1"/>
    </location>
</feature>
<accession>A0A0F8WEQ4</accession>
<keyword evidence="1" id="KW-0812">Transmembrane</keyword>
<dbReference type="AlphaFoldDB" id="A0A0F8WEQ4"/>
<feature type="transmembrane region" description="Helical" evidence="1">
    <location>
        <begin position="120"/>
        <end position="140"/>
    </location>
</feature>
<organism evidence="2">
    <name type="scientific">marine sediment metagenome</name>
    <dbReference type="NCBI Taxonomy" id="412755"/>
    <lineage>
        <taxon>unclassified sequences</taxon>
        <taxon>metagenomes</taxon>
        <taxon>ecological metagenomes</taxon>
    </lineage>
</organism>
<gene>
    <name evidence="2" type="ORF">LCGC14_3078840</name>
</gene>
<proteinExistence type="predicted"/>
<sequence>DIYVERGWAAFGWYALMFPTWVYGVIASAMIGAGLLCAVAVWRHRPAARSRSIELVVLVLVVVGVVAGVAAAFYTPVGGRAGVAEQGRYAFTALAALAPIAVGACYAFGRRLVVPMAMTLVVAMMGLSFASQLMALAGFYL</sequence>
<comment type="caution">
    <text evidence="2">The sequence shown here is derived from an EMBL/GenBank/DDBJ whole genome shotgun (WGS) entry which is preliminary data.</text>
</comment>
<feature type="transmembrane region" description="Helical" evidence="1">
    <location>
        <begin position="89"/>
        <end position="108"/>
    </location>
</feature>
<keyword evidence="1" id="KW-1133">Transmembrane helix</keyword>
<reference evidence="2" key="1">
    <citation type="journal article" date="2015" name="Nature">
        <title>Complex archaea that bridge the gap between prokaryotes and eukaryotes.</title>
        <authorList>
            <person name="Spang A."/>
            <person name="Saw J.H."/>
            <person name="Jorgensen S.L."/>
            <person name="Zaremba-Niedzwiedzka K."/>
            <person name="Martijn J."/>
            <person name="Lind A.E."/>
            <person name="van Eijk R."/>
            <person name="Schleper C."/>
            <person name="Guy L."/>
            <person name="Ettema T.J."/>
        </authorList>
    </citation>
    <scope>NUCLEOTIDE SEQUENCE</scope>
</reference>
<feature type="transmembrane region" description="Helical" evidence="1">
    <location>
        <begin position="55"/>
        <end position="77"/>
    </location>
</feature>
<feature type="transmembrane region" description="Helical" evidence="1">
    <location>
        <begin position="20"/>
        <end position="43"/>
    </location>
</feature>
<protein>
    <submittedName>
        <fullName evidence="2">Uncharacterized protein</fullName>
    </submittedName>
</protein>
<keyword evidence="1" id="KW-0472">Membrane</keyword>
<evidence type="ECO:0000256" key="1">
    <source>
        <dbReference type="SAM" id="Phobius"/>
    </source>
</evidence>